<organism evidence="2 3">
    <name type="scientific">Sinanodonta woodiana</name>
    <name type="common">Chinese pond mussel</name>
    <name type="synonym">Anodonta woodiana</name>
    <dbReference type="NCBI Taxonomy" id="1069815"/>
    <lineage>
        <taxon>Eukaryota</taxon>
        <taxon>Metazoa</taxon>
        <taxon>Spiralia</taxon>
        <taxon>Lophotrochozoa</taxon>
        <taxon>Mollusca</taxon>
        <taxon>Bivalvia</taxon>
        <taxon>Autobranchia</taxon>
        <taxon>Heteroconchia</taxon>
        <taxon>Palaeoheterodonta</taxon>
        <taxon>Unionida</taxon>
        <taxon>Unionoidea</taxon>
        <taxon>Unionidae</taxon>
        <taxon>Unioninae</taxon>
        <taxon>Sinanodonta</taxon>
    </lineage>
</organism>
<evidence type="ECO:0000256" key="1">
    <source>
        <dbReference type="SAM" id="MobiDB-lite"/>
    </source>
</evidence>
<protein>
    <submittedName>
        <fullName evidence="2">Uncharacterized protein</fullName>
    </submittedName>
</protein>
<name>A0ABD3WVB4_SINWO</name>
<feature type="non-terminal residue" evidence="2">
    <location>
        <position position="1"/>
    </location>
</feature>
<gene>
    <name evidence="2" type="ORF">ACJMK2_034304</name>
</gene>
<comment type="caution">
    <text evidence="2">The sequence shown here is derived from an EMBL/GenBank/DDBJ whole genome shotgun (WGS) entry which is preliminary data.</text>
</comment>
<sequence>VKTKFTATSKTEACKSQKKQHDSTNKERSKTVGNYRKDAKEQFRMAECDHVNNVSHEGISEKNPNPFWK</sequence>
<evidence type="ECO:0000313" key="3">
    <source>
        <dbReference type="Proteomes" id="UP001634394"/>
    </source>
</evidence>
<keyword evidence="3" id="KW-1185">Reference proteome</keyword>
<reference evidence="2 3" key="1">
    <citation type="submission" date="2024-11" db="EMBL/GenBank/DDBJ databases">
        <title>Chromosome-level genome assembly of the freshwater bivalve Anodonta woodiana.</title>
        <authorList>
            <person name="Chen X."/>
        </authorList>
    </citation>
    <scope>NUCLEOTIDE SEQUENCE [LARGE SCALE GENOMIC DNA]</scope>
    <source>
        <strain evidence="2">MN2024</strain>
        <tissue evidence="2">Gills</tissue>
    </source>
</reference>
<feature type="region of interest" description="Disordered" evidence="1">
    <location>
        <begin position="1"/>
        <end position="35"/>
    </location>
</feature>
<feature type="compositionally biased region" description="Basic and acidic residues" evidence="1">
    <location>
        <begin position="12"/>
        <end position="35"/>
    </location>
</feature>
<evidence type="ECO:0000313" key="2">
    <source>
        <dbReference type="EMBL" id="KAL3876460.1"/>
    </source>
</evidence>
<dbReference type="Proteomes" id="UP001634394">
    <property type="component" value="Unassembled WGS sequence"/>
</dbReference>
<dbReference type="EMBL" id="JBJQND010000005">
    <property type="protein sequence ID" value="KAL3876460.1"/>
    <property type="molecule type" value="Genomic_DNA"/>
</dbReference>
<accession>A0ABD3WVB4</accession>
<feature type="compositionally biased region" description="Polar residues" evidence="1">
    <location>
        <begin position="1"/>
        <end position="11"/>
    </location>
</feature>
<proteinExistence type="predicted"/>
<dbReference type="AlphaFoldDB" id="A0ABD3WVB4"/>